<dbReference type="PANTHER" id="PTHR10322:SF23">
    <property type="entry name" value="DNA POLYMERASE DELTA CATALYTIC SUBUNIT"/>
    <property type="match status" value="1"/>
</dbReference>
<dbReference type="GO" id="GO:0003676">
    <property type="term" value="F:nucleic acid binding"/>
    <property type="evidence" value="ECO:0007669"/>
    <property type="project" value="InterPro"/>
</dbReference>
<dbReference type="PROSITE" id="PS00116">
    <property type="entry name" value="DNA_POLYMERASE_B"/>
    <property type="match status" value="1"/>
</dbReference>
<dbReference type="GO" id="GO:0003887">
    <property type="term" value="F:DNA-directed DNA polymerase activity"/>
    <property type="evidence" value="ECO:0007669"/>
    <property type="project" value="UniProtKB-KW"/>
</dbReference>
<dbReference type="Gene3D" id="3.90.1600.10">
    <property type="entry name" value="Palm domain of DNA polymerase"/>
    <property type="match status" value="1"/>
</dbReference>
<dbReference type="EMBL" id="KT995470">
    <property type="protein sequence ID" value="ALN66287.1"/>
    <property type="molecule type" value="Genomic_DNA"/>
</dbReference>
<dbReference type="InterPro" id="IPR023211">
    <property type="entry name" value="DNA_pol_palm_dom_sf"/>
</dbReference>
<reference evidence="11 12" key="1">
    <citation type="submission" date="2015-11" db="EMBL/GenBank/DDBJ databases">
        <title>Comparative analysis of genome sequences of three different virulent isolates of white spot syndrome virus.</title>
        <authorList>
            <person name="Gao M."/>
            <person name="Yang F."/>
            <person name="Xu L."/>
            <person name="Li F."/>
        </authorList>
    </citation>
    <scope>NUCLEOTIDE SEQUENCE [LARGE SCALE GENOMIC DNA]</scope>
    <source>
        <strain evidence="11 12">CN02</strain>
    </source>
</reference>
<evidence type="ECO:0000256" key="1">
    <source>
        <dbReference type="ARBA" id="ARBA00005755"/>
    </source>
</evidence>
<feature type="transmembrane region" description="Helical" evidence="9">
    <location>
        <begin position="12"/>
        <end position="32"/>
    </location>
</feature>
<evidence type="ECO:0000256" key="3">
    <source>
        <dbReference type="ARBA" id="ARBA00022679"/>
    </source>
</evidence>
<evidence type="ECO:0000256" key="2">
    <source>
        <dbReference type="ARBA" id="ARBA00012417"/>
    </source>
</evidence>
<dbReference type="InterPro" id="IPR006133">
    <property type="entry name" value="DNA-dir_DNA_pol_B_exonuc"/>
</dbReference>
<keyword evidence="9" id="KW-0472">Membrane</keyword>
<dbReference type="GO" id="GO:0006261">
    <property type="term" value="P:DNA-templated DNA replication"/>
    <property type="evidence" value="ECO:0007669"/>
    <property type="project" value="TreeGrafter"/>
</dbReference>
<keyword evidence="9" id="KW-1133">Transmembrane helix</keyword>
<evidence type="ECO:0000313" key="12">
    <source>
        <dbReference type="Proteomes" id="UP000281341"/>
    </source>
</evidence>
<protein>
    <recommendedName>
        <fullName evidence="2">DNA-directed DNA polymerase</fullName>
        <ecNumber evidence="2">2.7.7.7</ecNumber>
    </recommendedName>
</protein>
<dbReference type="InterPro" id="IPR036397">
    <property type="entry name" value="RNaseH_sf"/>
</dbReference>
<organism evidence="11 12">
    <name type="scientific">White spot syndrome virus</name>
    <dbReference type="NCBI Taxonomy" id="342409"/>
    <lineage>
        <taxon>Viruses</taxon>
        <taxon>Viruses incertae sedis</taxon>
        <taxon>Naldaviricetes</taxon>
        <taxon>Nimaviridae</taxon>
        <taxon>Whispovirus</taxon>
    </lineage>
</organism>
<keyword evidence="6" id="KW-1194">Viral DNA replication</keyword>
<dbReference type="InterPro" id="IPR017964">
    <property type="entry name" value="DNA-dir_DNA_pol_B_CS"/>
</dbReference>
<dbReference type="InterPro" id="IPR012337">
    <property type="entry name" value="RNaseH-like_sf"/>
</dbReference>
<feature type="region of interest" description="Disordered" evidence="8">
    <location>
        <begin position="2084"/>
        <end position="2159"/>
    </location>
</feature>
<evidence type="ECO:0000256" key="5">
    <source>
        <dbReference type="ARBA" id="ARBA00022932"/>
    </source>
</evidence>
<evidence type="ECO:0000259" key="10">
    <source>
        <dbReference type="Pfam" id="PF03104"/>
    </source>
</evidence>
<dbReference type="SUPFAM" id="SSF53098">
    <property type="entry name" value="Ribonuclease H-like"/>
    <property type="match status" value="1"/>
</dbReference>
<dbReference type="SUPFAM" id="SSF56672">
    <property type="entry name" value="DNA/RNA polymerases"/>
    <property type="match status" value="1"/>
</dbReference>
<dbReference type="Gene3D" id="3.30.420.10">
    <property type="entry name" value="Ribonuclease H-like superfamily/Ribonuclease H"/>
    <property type="match status" value="1"/>
</dbReference>
<dbReference type="InterPro" id="IPR043502">
    <property type="entry name" value="DNA/RNA_pol_sf"/>
</dbReference>
<comment type="catalytic activity">
    <reaction evidence="7">
        <text>DNA(n) + a 2'-deoxyribonucleoside 5'-triphosphate = DNA(n+1) + diphosphate</text>
        <dbReference type="Rhea" id="RHEA:22508"/>
        <dbReference type="Rhea" id="RHEA-COMP:17339"/>
        <dbReference type="Rhea" id="RHEA-COMP:17340"/>
        <dbReference type="ChEBI" id="CHEBI:33019"/>
        <dbReference type="ChEBI" id="CHEBI:61560"/>
        <dbReference type="ChEBI" id="CHEBI:173112"/>
        <dbReference type="EC" id="2.7.7.7"/>
    </reaction>
</comment>
<dbReference type="SMART" id="SM00486">
    <property type="entry name" value="POLBc"/>
    <property type="match status" value="1"/>
</dbReference>
<feature type="compositionally biased region" description="Basic and acidic residues" evidence="8">
    <location>
        <begin position="2109"/>
        <end position="2156"/>
    </location>
</feature>
<keyword evidence="9" id="KW-0812">Transmembrane</keyword>
<dbReference type="Pfam" id="PF03104">
    <property type="entry name" value="DNA_pol_B_exo1"/>
    <property type="match status" value="1"/>
</dbReference>
<feature type="compositionally biased region" description="Acidic residues" evidence="8">
    <location>
        <begin position="2088"/>
        <end position="2108"/>
    </location>
</feature>
<dbReference type="GO" id="GO:0000166">
    <property type="term" value="F:nucleotide binding"/>
    <property type="evidence" value="ECO:0007669"/>
    <property type="project" value="InterPro"/>
</dbReference>
<feature type="domain" description="DNA-directed DNA polymerase family B exonuclease" evidence="10">
    <location>
        <begin position="797"/>
        <end position="937"/>
    </location>
</feature>
<keyword evidence="3" id="KW-0808">Transferase</keyword>
<dbReference type="Proteomes" id="UP000281341">
    <property type="component" value="Segment"/>
</dbReference>
<dbReference type="InterPro" id="IPR050240">
    <property type="entry name" value="DNA_pol_type-B"/>
</dbReference>
<evidence type="ECO:0000313" key="11">
    <source>
        <dbReference type="EMBL" id="ALN66287.1"/>
    </source>
</evidence>
<evidence type="ECO:0000256" key="7">
    <source>
        <dbReference type="ARBA" id="ARBA00049244"/>
    </source>
</evidence>
<keyword evidence="4" id="KW-0548">Nucleotidyltransferase</keyword>
<keyword evidence="5" id="KW-0239">DNA-directed DNA polymerase</keyword>
<dbReference type="PANTHER" id="PTHR10322">
    <property type="entry name" value="DNA POLYMERASE CATALYTIC SUBUNIT"/>
    <property type="match status" value="1"/>
</dbReference>
<sequence length="2485" mass="277156">MVCQYNKSTDHALDLGSVLVISVEIAISYSLFPITGKDDKMKTCDEICVFFNIVYQIWANYIFFSVNTHLHARLFGVKLLKKAIFHVQHKTHVQTLNWFAHPPPTSFSSTLSSPLYKTSLHPLGTHSRLVPSVEMTSPAPSPSSTPKSSCTTIVNRCGFLLDNNKEVVIYDTNSKFKCEPKNLELIGVLSGVSDNVVTQISPDQIFVGTYMVKYNWSKSGHERFSDMSNNCLDNITRPSEVIESVIKKTSSDFKMKYTRSLMDHTEKYYFSGDQKLSKISSWCTTPITTVGMQLRLENFVKEEHETVVVHNPSGMTGFNIFNSSPVYFEVHNEMDALIFMAAFLKHNSLWGEINANMDLYTFDYAGAFLDERWCHHEKSFSVVRAQLINSYYKCRRKIMQALDNNYNNKNKKRKNVGGAPAFTFMSGDGEGGKEALEASFDVIGGTRGGRFGVDSTPCPHSSAMQLKLDNEGNYGCIACFASMFFVLENPGDESSFISTDASKIGQAQAWIDERLRNNENGGEENNVFKKTFHMLADITQKAHETAYSNTIPLGPNGRQWNWPTHTVEPIAHEFVTHSLVNTLKNLGDRKLPRFNFDILYNLLNPFGKMLLVFIQNCHILTGHKNNENVVPRGSASGKWWTINFVGVNMWTFQVTKCKVEKDRKISDLACMETLPRLPNPGSTTVDDRIVFKGFCRGENLGSVGEVVSDITQSVKNFCLMVENRKFSVDKETGFISSESIVSDPFFSLEVTGCRSNRAQDTINNGRVSARVMRILKSREGARVWLAKDENAIIFENVNHDTAISTDAMERAIGQHKILYYDIETTDKDFTDKKSVITSIGFCLCTGGDMTHGGERGVFGLVAPGSDVEKVKETIINSYDPEEKEDIMKQCPQVIEIFTNEFEMLLGFGKYIDKVKPHVISGWNNVAFDDPFVFTRIVKHLSDHTKDMSYCVADASTAESVLPRATEGGGGETPYRLSTPQERIQLASTGIFNKLGKFVDKKTGMLKPEMTADLLAGAESQANTKFKERNKLSSSNKGSAGWFQKIIGGMCSAIRLDLMKVCEKAYKESLSEFNLNAVLAKVSSVGDKVKNVKDEVDLHFHLLGFLKLKKAQDQAKVHVYCCKDAYLTGIVSTSINKEGEIFRLCMDSALTEAVVTANLATPLCIGEGAICRNMGEERADRRGVGVRRHSIATDTKGGMVSQPIVNHVPYQTIDMTSLYPMTMCQNNLCTTTFVTHRQIMQLRDRLVLEKMKNKTTDSLLLLDVIDECNQIVLSEYRPIDIAVASWKNSNSNRQTPITRIEESLGLRFIENLDAEKTNNKTWCTNTSPNMNVTAAGMDYFPEIVCDINMQFAAKVNDDMHIAPASLEYMLQVLPIMLIDRPYIGAHITAGKCRTLEDILSELEKDFSVEKDEEIIRTHWTFKGQKQYDFCHSPVTQMARHIIESTGRNIRDYEGNEKFERLVSLSDRIYRRVGAFDSANDPAVRLWSSRLINVGMLVRTWNVKTDILKGIIPQMQATYRADRVVMQNKAKEFAKMGDMKRAGLNKVGQNIMKLGMNSMYGHLALRARSSRKEFASGSANTASSISNMSATGGIGGGTRHSVTANQITENARCVFGNIGCGLQMALPGTKQTYGDTDSVFCVHNIVGDGGMIPEYDEQTGKYYYVMDIALKNKMAAIIPILVNSLTKGIQFVERRDAGVGMMNIAHERLAVAGLLFAKKTYHMLHFNENSAAFNDMIKLKSTDNNNKFASFIKRPSHADGYVVPHNPSLILRAAEGPAGKKLKSFLEEEGIHDEKSMEEWFTSSPTWMAMDASVINNLYASQIVGVEKGNWIDAMTSRPIEAGTEMMEAVTQANAAFTPYKKGAFVKKGITPTTKLKGLQSLIARFLPKIEEKKSCYLDVMKNHVENFASHITNPAMMITSSRVNKFDTSKEQSRPNPLALAINNHLNPSSEISLGQKFKTVTSVSSWSLSAEEGEVPAGYFNAGSVRWDATNMKGSVPAFSVKNLSVVPNAITSVYKMVESDKTAIKSMIAKNVEVLCSTSANTGFSLRRGALSFNTGVIVTKDVAMACIRSLNNKQMLLFVGGGKDYGEDDDDDDEEAEEEDEENGENEENKGDCVTEKKIPGRSTNKDVGEETKTSEKTEGERKGSKTAKGKTEEIASSLSKCGKKDARDVILDRLLKATHSSCTNNEERTRVLQQYSNCTLSSYITSVMKLDQRVADQMENLISQLDQIRNLSNKKRQEKGGPFKSELDAMVAAVKVKFFPVLDASRKLTQDHWKKCPVSIPETREEKPLMGVPFEVALNSLIGKHKCTDTCDMACCQSLYFVLLYTLALKFENERLARQIGLDDSVDLMAEMLFGGDKLLAQEVLKRVKDAQDRKLVKSLLPLNYNHDTNTIIFLFESLRFAQKPVAGMSVSEIKDAVRGLAFSTTTGTVWNYTDERFFGPLYNMDELCNERVNGNCKLSFITGIYHTAAVELAAACLSCVL</sequence>
<proteinExistence type="inferred from homology"/>
<dbReference type="InterPro" id="IPR006172">
    <property type="entry name" value="DNA-dir_DNA_pol_B"/>
</dbReference>
<dbReference type="EC" id="2.7.7.7" evidence="2"/>
<comment type="similarity">
    <text evidence="1">Belongs to the DNA polymerase type-B family.</text>
</comment>
<dbReference type="GO" id="GO:0039693">
    <property type="term" value="P:viral DNA genome replication"/>
    <property type="evidence" value="ECO:0007669"/>
    <property type="project" value="UniProtKB-KW"/>
</dbReference>
<name>A0A0S2E7C9_9VIRU</name>
<evidence type="ECO:0000256" key="4">
    <source>
        <dbReference type="ARBA" id="ARBA00022695"/>
    </source>
</evidence>
<accession>A0A0S2E7C9</accession>
<keyword evidence="6" id="KW-0235">DNA replication</keyword>
<evidence type="ECO:0000256" key="9">
    <source>
        <dbReference type="SAM" id="Phobius"/>
    </source>
</evidence>
<evidence type="ECO:0000256" key="8">
    <source>
        <dbReference type="SAM" id="MobiDB-lite"/>
    </source>
</evidence>
<evidence type="ECO:0000256" key="6">
    <source>
        <dbReference type="ARBA" id="ARBA00023109"/>
    </source>
</evidence>